<dbReference type="InterPro" id="IPR003020">
    <property type="entry name" value="HCO3_transpt_euk"/>
</dbReference>
<evidence type="ECO:0000259" key="8">
    <source>
        <dbReference type="Pfam" id="PF00955"/>
    </source>
</evidence>
<dbReference type="GO" id="GO:0005452">
    <property type="term" value="F:solute:inorganic anion antiporter activity"/>
    <property type="evidence" value="ECO:0007669"/>
    <property type="project" value="InterPro"/>
</dbReference>
<dbReference type="GO" id="GO:0003755">
    <property type="term" value="F:peptidyl-prolyl cis-trans isomerase activity"/>
    <property type="evidence" value="ECO:0007669"/>
    <property type="project" value="InterPro"/>
</dbReference>
<feature type="transmembrane region" description="Helical" evidence="6">
    <location>
        <begin position="180"/>
        <end position="203"/>
    </location>
</feature>
<accession>A0A812T5L8</accession>
<dbReference type="AlphaFoldDB" id="A0A812T5L8"/>
<feature type="transmembrane region" description="Helical" evidence="6">
    <location>
        <begin position="278"/>
        <end position="297"/>
    </location>
</feature>
<comment type="subcellular location">
    <subcellularLocation>
        <location evidence="1">Membrane</location>
        <topology evidence="1">Multi-pass membrane protein</topology>
    </subcellularLocation>
</comment>
<protein>
    <submittedName>
        <fullName evidence="9">TLP40 protein</fullName>
    </submittedName>
</protein>
<dbReference type="Gene3D" id="2.40.100.10">
    <property type="entry name" value="Cyclophilin-like"/>
    <property type="match status" value="1"/>
</dbReference>
<feature type="transmembrane region" description="Helical" evidence="6">
    <location>
        <begin position="350"/>
        <end position="383"/>
    </location>
</feature>
<evidence type="ECO:0000256" key="2">
    <source>
        <dbReference type="ARBA" id="ARBA00022692"/>
    </source>
</evidence>
<gene>
    <name evidence="9" type="primary">TLP40</name>
    <name evidence="9" type="ORF">SPIL2461_LOCUS13610</name>
</gene>
<evidence type="ECO:0000256" key="4">
    <source>
        <dbReference type="ARBA" id="ARBA00023136"/>
    </source>
</evidence>
<feature type="domain" description="PPIase cyclophilin-type" evidence="7">
    <location>
        <begin position="469"/>
        <end position="581"/>
    </location>
</feature>
<evidence type="ECO:0000256" key="6">
    <source>
        <dbReference type="SAM" id="Phobius"/>
    </source>
</evidence>
<comment type="caution">
    <text evidence="9">The sequence shown here is derived from an EMBL/GenBank/DDBJ whole genome shotgun (WGS) entry which is preliminary data.</text>
</comment>
<evidence type="ECO:0000313" key="9">
    <source>
        <dbReference type="EMBL" id="CAE7520380.1"/>
    </source>
</evidence>
<sequence>MSAPACPAPNGTNHEKLHEVSESFALPFWPLFAWTGIFVGLYMFLIAATELSRFIKYVTAFTENIFATFIGTVYINDGIQGMIRVWNSGTSDVAARKLLVFNMTLGCTALAYYLSNIPSTSWGTFTIRKVLSDYALTISVFVLAIVGAVLNANFFAVDFIDTSSTGFTTTDGRQWTTDMGAISGLGVLAAAIAAIPIVMFFYLDQNISSLMCQKPEQMLGKGAYFHSSFACMALFNILGPIWGLPFVTGSLPHSPQFVSAMTETDEEYRPTGVVENRVAPFVGYLLMGVALFLPDLLNKLPETAVSGALIFVGLKAALGTQLWERFLLIFTDPYKSRSGKGYSHVPLKTVHLFTLVQILMVVGCWLCNIYIGLGFPVFVALLIPFRFKILPLLFSNEDIDALLAEEEPPQKSASDPDKSDSIQNADGADMEKADGAQKGRAVVEWTLTRGPDSGATKYVIDEELFSEAKFTMIIDGWSAPLSAGNFLDLVNRKFYNGLTIQRADGFIIQTGDPGADKGNGFSPGPGQPIRTIPLEVGLRGRKEALYGETVDEARLVGTEVKIPFQADGTFSLARREFDNDSADHLGFPYVVNRI</sequence>
<keyword evidence="4 6" id="KW-0472">Membrane</keyword>
<feature type="transmembrane region" description="Helical" evidence="6">
    <location>
        <begin position="134"/>
        <end position="160"/>
    </location>
</feature>
<dbReference type="Pfam" id="PF00160">
    <property type="entry name" value="Pro_isomerase"/>
    <property type="match status" value="1"/>
</dbReference>
<feature type="transmembrane region" description="Helical" evidence="6">
    <location>
        <begin position="54"/>
        <end position="75"/>
    </location>
</feature>
<dbReference type="InterPro" id="IPR011531">
    <property type="entry name" value="HCO3_transpt-like_TM_dom"/>
</dbReference>
<dbReference type="SUPFAM" id="SSF50891">
    <property type="entry name" value="Cyclophilin-like"/>
    <property type="match status" value="1"/>
</dbReference>
<dbReference type="EMBL" id="CAJNIZ010030001">
    <property type="protein sequence ID" value="CAE7520380.1"/>
    <property type="molecule type" value="Genomic_DNA"/>
</dbReference>
<name>A0A812T5L8_SYMPI</name>
<dbReference type="Pfam" id="PF00955">
    <property type="entry name" value="HCO3_cotransp"/>
    <property type="match status" value="2"/>
</dbReference>
<feature type="transmembrane region" description="Helical" evidence="6">
    <location>
        <begin position="95"/>
        <end position="114"/>
    </location>
</feature>
<dbReference type="PANTHER" id="PTHR11453:SF127">
    <property type="entry name" value="SOLUTE CARRIER FAMILY 4 MEMBER 11"/>
    <property type="match status" value="1"/>
</dbReference>
<dbReference type="Proteomes" id="UP000649617">
    <property type="component" value="Unassembled WGS sequence"/>
</dbReference>
<feature type="transmembrane region" description="Helical" evidence="6">
    <location>
        <begin position="28"/>
        <end position="47"/>
    </location>
</feature>
<evidence type="ECO:0000313" key="10">
    <source>
        <dbReference type="Proteomes" id="UP000649617"/>
    </source>
</evidence>
<dbReference type="InterPro" id="IPR029000">
    <property type="entry name" value="Cyclophilin-like_dom_sf"/>
</dbReference>
<reference evidence="9" key="1">
    <citation type="submission" date="2021-02" db="EMBL/GenBank/DDBJ databases">
        <authorList>
            <person name="Dougan E. K."/>
            <person name="Rhodes N."/>
            <person name="Thang M."/>
            <person name="Chan C."/>
        </authorList>
    </citation>
    <scope>NUCLEOTIDE SEQUENCE</scope>
</reference>
<evidence type="ECO:0000259" key="7">
    <source>
        <dbReference type="Pfam" id="PF00160"/>
    </source>
</evidence>
<feature type="transmembrane region" description="Helical" evidence="6">
    <location>
        <begin position="223"/>
        <end position="242"/>
    </location>
</feature>
<feature type="domain" description="Bicarbonate transporter-like transmembrane" evidence="8">
    <location>
        <begin position="15"/>
        <end position="88"/>
    </location>
</feature>
<keyword evidence="3 6" id="KW-1133">Transmembrane helix</keyword>
<dbReference type="OrthoDB" id="1735926at2759"/>
<dbReference type="GO" id="GO:0005886">
    <property type="term" value="C:plasma membrane"/>
    <property type="evidence" value="ECO:0007669"/>
    <property type="project" value="TreeGrafter"/>
</dbReference>
<organism evidence="9 10">
    <name type="scientific">Symbiodinium pilosum</name>
    <name type="common">Dinoflagellate</name>
    <dbReference type="NCBI Taxonomy" id="2952"/>
    <lineage>
        <taxon>Eukaryota</taxon>
        <taxon>Sar</taxon>
        <taxon>Alveolata</taxon>
        <taxon>Dinophyceae</taxon>
        <taxon>Suessiales</taxon>
        <taxon>Symbiodiniaceae</taxon>
        <taxon>Symbiodinium</taxon>
    </lineage>
</organism>
<evidence type="ECO:0000256" key="1">
    <source>
        <dbReference type="ARBA" id="ARBA00004141"/>
    </source>
</evidence>
<feature type="region of interest" description="Disordered" evidence="5">
    <location>
        <begin position="406"/>
        <end position="437"/>
    </location>
</feature>
<dbReference type="InterPro" id="IPR002130">
    <property type="entry name" value="Cyclophilin-type_PPIase_dom"/>
</dbReference>
<feature type="domain" description="Bicarbonate transporter-like transmembrane" evidence="8">
    <location>
        <begin position="95"/>
        <end position="405"/>
    </location>
</feature>
<dbReference type="GO" id="GO:0050801">
    <property type="term" value="P:monoatomic ion homeostasis"/>
    <property type="evidence" value="ECO:0007669"/>
    <property type="project" value="TreeGrafter"/>
</dbReference>
<proteinExistence type="predicted"/>
<keyword evidence="10" id="KW-1185">Reference proteome</keyword>
<evidence type="ECO:0000256" key="5">
    <source>
        <dbReference type="SAM" id="MobiDB-lite"/>
    </source>
</evidence>
<dbReference type="PANTHER" id="PTHR11453">
    <property type="entry name" value="ANION EXCHANGE PROTEIN"/>
    <property type="match status" value="1"/>
</dbReference>
<evidence type="ECO:0000256" key="3">
    <source>
        <dbReference type="ARBA" id="ARBA00022989"/>
    </source>
</evidence>
<dbReference type="GO" id="GO:0006820">
    <property type="term" value="P:monoatomic anion transport"/>
    <property type="evidence" value="ECO:0007669"/>
    <property type="project" value="InterPro"/>
</dbReference>
<keyword evidence="2 6" id="KW-0812">Transmembrane</keyword>